<feature type="region of interest" description="Disordered" evidence="14">
    <location>
        <begin position="382"/>
        <end position="422"/>
    </location>
</feature>
<reference evidence="18 19" key="1">
    <citation type="submission" date="2013-03" db="EMBL/GenBank/DDBJ databases">
        <title>The Genome Sequence of Capronia epimyces CBS 606.96.</title>
        <authorList>
            <consortium name="The Broad Institute Genomics Platform"/>
            <person name="Cuomo C."/>
            <person name="de Hoog S."/>
            <person name="Gorbushina A."/>
            <person name="Walker B."/>
            <person name="Young S.K."/>
            <person name="Zeng Q."/>
            <person name="Gargeya S."/>
            <person name="Fitzgerald M."/>
            <person name="Haas B."/>
            <person name="Abouelleil A."/>
            <person name="Allen A.W."/>
            <person name="Alvarado L."/>
            <person name="Arachchi H.M."/>
            <person name="Berlin A.M."/>
            <person name="Chapman S.B."/>
            <person name="Gainer-Dewar J."/>
            <person name="Goldberg J."/>
            <person name="Griggs A."/>
            <person name="Gujja S."/>
            <person name="Hansen M."/>
            <person name="Howarth C."/>
            <person name="Imamovic A."/>
            <person name="Ireland A."/>
            <person name="Larimer J."/>
            <person name="McCowan C."/>
            <person name="Murphy C."/>
            <person name="Pearson M."/>
            <person name="Poon T.W."/>
            <person name="Priest M."/>
            <person name="Roberts A."/>
            <person name="Saif S."/>
            <person name="Shea T."/>
            <person name="Sisk P."/>
            <person name="Sykes S."/>
            <person name="Wortman J."/>
            <person name="Nusbaum C."/>
            <person name="Birren B."/>
        </authorList>
    </citation>
    <scope>NUCLEOTIDE SEQUENCE [LARGE SCALE GENOMIC DNA]</scope>
    <source>
        <strain evidence="18 19">CBS 606.96</strain>
    </source>
</reference>
<feature type="transmembrane region" description="Helical" evidence="15">
    <location>
        <begin position="956"/>
        <end position="976"/>
    </location>
</feature>
<feature type="compositionally biased region" description="Polar residues" evidence="14">
    <location>
        <begin position="552"/>
        <end position="562"/>
    </location>
</feature>
<dbReference type="RefSeq" id="XP_007729992.1">
    <property type="nucleotide sequence ID" value="XM_007731802.1"/>
</dbReference>
<feature type="transmembrane region" description="Helical" evidence="15">
    <location>
        <begin position="1292"/>
        <end position="1312"/>
    </location>
</feature>
<dbReference type="Proteomes" id="UP000019478">
    <property type="component" value="Unassembled WGS sequence"/>
</dbReference>
<organism evidence="18 19">
    <name type="scientific">Capronia epimyces CBS 606.96</name>
    <dbReference type="NCBI Taxonomy" id="1182542"/>
    <lineage>
        <taxon>Eukaryota</taxon>
        <taxon>Fungi</taxon>
        <taxon>Dikarya</taxon>
        <taxon>Ascomycota</taxon>
        <taxon>Pezizomycotina</taxon>
        <taxon>Eurotiomycetes</taxon>
        <taxon>Chaetothyriomycetidae</taxon>
        <taxon>Chaetothyriales</taxon>
        <taxon>Herpotrichiellaceae</taxon>
        <taxon>Capronia</taxon>
    </lineage>
</organism>
<dbReference type="GeneID" id="19165792"/>
<comment type="subcellular location">
    <subcellularLocation>
        <location evidence="2">Membrane</location>
        <topology evidence="2">Multi-pass membrane protein</topology>
    </subcellularLocation>
</comment>
<feature type="region of interest" description="Disordered" evidence="14">
    <location>
        <begin position="526"/>
        <end position="562"/>
    </location>
</feature>
<dbReference type="GO" id="GO:0036503">
    <property type="term" value="P:ERAD pathway"/>
    <property type="evidence" value="ECO:0007669"/>
    <property type="project" value="TreeGrafter"/>
</dbReference>
<dbReference type="eggNOG" id="KOG1609">
    <property type="taxonomic scope" value="Eukaryota"/>
</dbReference>
<keyword evidence="8 13" id="KW-0863">Zinc-finger</keyword>
<feature type="transmembrane region" description="Helical" evidence="15">
    <location>
        <begin position="727"/>
        <end position="752"/>
    </location>
</feature>
<feature type="transmembrane region" description="Helical" evidence="15">
    <location>
        <begin position="912"/>
        <end position="936"/>
    </location>
</feature>
<protein>
    <recommendedName>
        <fullName evidence="4">RING-type E3 ubiquitin transferase</fullName>
        <ecNumber evidence="4">2.3.2.27</ecNumber>
    </recommendedName>
</protein>
<dbReference type="GO" id="GO:0061630">
    <property type="term" value="F:ubiquitin protein ligase activity"/>
    <property type="evidence" value="ECO:0007669"/>
    <property type="project" value="UniProtKB-EC"/>
</dbReference>
<evidence type="ECO:0000256" key="13">
    <source>
        <dbReference type="PROSITE-ProRule" id="PRU00175"/>
    </source>
</evidence>
<keyword evidence="12 15" id="KW-0472">Membrane</keyword>
<evidence type="ECO:0000256" key="8">
    <source>
        <dbReference type="ARBA" id="ARBA00022771"/>
    </source>
</evidence>
<dbReference type="PROSITE" id="PS50089">
    <property type="entry name" value="ZF_RING_2"/>
    <property type="match status" value="1"/>
</dbReference>
<feature type="transmembrane region" description="Helical" evidence="15">
    <location>
        <begin position="1068"/>
        <end position="1088"/>
    </location>
</feature>
<dbReference type="EC" id="2.3.2.27" evidence="4"/>
<feature type="domain" description="RING-type" evidence="16">
    <location>
        <begin position="34"/>
        <end position="81"/>
    </location>
</feature>
<dbReference type="SMART" id="SM00744">
    <property type="entry name" value="RINGv"/>
    <property type="match status" value="1"/>
</dbReference>
<dbReference type="InterPro" id="IPR011016">
    <property type="entry name" value="Znf_RING-CH"/>
</dbReference>
<dbReference type="FunFam" id="3.30.40.10:FF:000287">
    <property type="entry name" value="RING finger membrane protein"/>
    <property type="match status" value="1"/>
</dbReference>
<keyword evidence="5" id="KW-0808">Transferase</keyword>
<feature type="transmembrane region" description="Helical" evidence="15">
    <location>
        <begin position="1386"/>
        <end position="1405"/>
    </location>
</feature>
<dbReference type="CDD" id="cd16702">
    <property type="entry name" value="RING_CH-C4HC3_MARCH6"/>
    <property type="match status" value="1"/>
</dbReference>
<feature type="transmembrane region" description="Helical" evidence="15">
    <location>
        <begin position="1341"/>
        <end position="1366"/>
    </location>
</feature>
<evidence type="ECO:0000259" key="17">
    <source>
        <dbReference type="PROSITE" id="PS51292"/>
    </source>
</evidence>
<dbReference type="STRING" id="1182542.W9YJL5"/>
<dbReference type="PROSITE" id="PS51292">
    <property type="entry name" value="ZF_RING_CH"/>
    <property type="match status" value="1"/>
</dbReference>
<dbReference type="InterPro" id="IPR001841">
    <property type="entry name" value="Znf_RING"/>
</dbReference>
<dbReference type="PANTHER" id="PTHR13145">
    <property type="entry name" value="SSM4 PROTEIN"/>
    <property type="match status" value="1"/>
</dbReference>
<feature type="transmembrane region" description="Helical" evidence="15">
    <location>
        <begin position="1486"/>
        <end position="1504"/>
    </location>
</feature>
<evidence type="ECO:0000256" key="6">
    <source>
        <dbReference type="ARBA" id="ARBA00022692"/>
    </source>
</evidence>
<feature type="region of interest" description="Disordered" evidence="14">
    <location>
        <begin position="467"/>
        <end position="501"/>
    </location>
</feature>
<keyword evidence="7" id="KW-0479">Metal-binding</keyword>
<evidence type="ECO:0000256" key="12">
    <source>
        <dbReference type="ARBA" id="ARBA00023136"/>
    </source>
</evidence>
<sequence length="1543" mass="170634">MPLDVYEKHPVALARERARAEAMAAAHDEAQDYCRICRGEASPNQPLYYPCKCSGSIKFVHQECLMEWLSHSQKKYCELCKTPFRFTKIYDRSMPATLPFPLFLRQVALHAIGGTSRWARYLAVGIVWLCCLPWCIRQVWRGLFWLADGGWLDEKIPTELTSNVTSSWTAVQTPEAAAVNFTLPEYLERIKLVFPPMQVSLADIARLLFSQGMIGRFLQLIFSLFVPYPRHHAGSVNVSSTSLPSSVLERPPSILSDVQLLANWSTSPAINNATIDVVEGQLICVLLVTAFILVFLIREWVINQQNVPNLPDADLADVPPPVPPVQDEAGPVAMLRPQEHDRAQEVDGEGRPMVLEHGQRPIAMPRLRRALTDDNILNVDELEPQRPHLPARSHSVSTNSASAPDYGVEDAPEESSAVGYDLDSRPLRRHSLSNSILVQRGFEVAPSVEALEVTSQERLPANLESDAHFESLPPTSDPVPEFQSRAPDIEESPSRSAGPFRPSVLLAEGEDIVTDGTQELVVPQVNGADIGPDDQNFPPPDPSNAGRPAPNDGNQGSGPVSLQVNQRPLEEPTILERLSEWLWHTDDASNGQPRPETQPDERVQDDEGNEEDALLEAPFVPNHQREAPQPEAIFPGPQQPREAREPDFFLGVDLNDPNAVDDAEDLDGVLELLGMEGPIFGMIQNVIFSLFLITVTLTASVWCPYIWGKIALLVMSNPVGMLVKAPLFVLSRAADIVFDMSFFVAGLVGVCLTQPIKVIKAISLPLFPGISDVLNPGLIEGIALDLSQKSGARLERTLSGAALHLKPDMPTFSVVSHQALNSFRASFGDAVAWILSVTVQVQSALATEPLSFPAIVAACGKILKSVPGQILGLVSLGLASLRNLPKELTSVSSANGDEMDYSLVEWSTEDRILTIILGYAFFAAAGILFLELAHIVLGLQYNEKVEGYFADCLRQAGGVMKVIVIIGIEMLVFPLYCGLLLDVALLPLFANATFASRLAFIIRAPFTGIFIHWFIGTCYMFHFALFVSICRKIMRTGVLYFIRDPDDPNFHPVRDVLERPIPAQLGKIAFSALVYGGLVIVCLGGVVWSLAWVGVVFPIQWATAEPKLAFPVDIIFYNFMLPFILRKAEPSKKISAMYKWWFRACARVLRLTDFVFGERREDEMYSHPRGHLWGVLGARDATSPVKEGIFVRAPASDSVRIPRGRKVFLEVTEQNDRVDDLPDPDYGIHGRRDERFTTVYLPPKFQTRIASFIGLVWLFAASTGVTFTLGPLLLGRKVTQWLSQSNLPPNDLYAFTVGIHIFAVLGYAAAYARPLQSYLKTKLSQWSGAETLSAIKYALGLAYLTLYTVLVLPFVLSLIAELYVHIPLFTYLEMRQEGSKAANVSSQPAATVFILQSWTIGLLYLRLLLRLVVHQVAPGSQAATALRAITRNGLLNPDVPLASRAFVLPTSVVCFGLLGLPLAYAKAVILVLGYQDPEAQMRLYRLAYPGVLGLIAVWLVMIGLQRQLASWRVKIRDDVYLIGERLHNFHEPTGQRVVKDKVL</sequence>
<dbReference type="SUPFAM" id="SSF57850">
    <property type="entry name" value="RING/U-box"/>
    <property type="match status" value="1"/>
</dbReference>
<dbReference type="Pfam" id="PF12906">
    <property type="entry name" value="RINGv"/>
    <property type="match status" value="1"/>
</dbReference>
<dbReference type="GO" id="GO:0005789">
    <property type="term" value="C:endoplasmic reticulum membrane"/>
    <property type="evidence" value="ECO:0007669"/>
    <property type="project" value="TreeGrafter"/>
</dbReference>
<comment type="catalytic activity">
    <reaction evidence="1">
        <text>S-ubiquitinyl-[E2 ubiquitin-conjugating enzyme]-L-cysteine + [acceptor protein]-L-lysine = [E2 ubiquitin-conjugating enzyme]-L-cysteine + N(6)-ubiquitinyl-[acceptor protein]-L-lysine.</text>
        <dbReference type="EC" id="2.3.2.27"/>
    </reaction>
</comment>
<dbReference type="OrthoDB" id="1108038at2759"/>
<feature type="transmembrane region" description="Helical" evidence="15">
    <location>
        <begin position="686"/>
        <end position="707"/>
    </location>
</feature>
<evidence type="ECO:0000259" key="16">
    <source>
        <dbReference type="PROSITE" id="PS50089"/>
    </source>
</evidence>
<keyword evidence="19" id="KW-1185">Reference proteome</keyword>
<evidence type="ECO:0000256" key="3">
    <source>
        <dbReference type="ARBA" id="ARBA00004906"/>
    </source>
</evidence>
<evidence type="ECO:0000256" key="4">
    <source>
        <dbReference type="ARBA" id="ARBA00012483"/>
    </source>
</evidence>
<evidence type="ECO:0000313" key="19">
    <source>
        <dbReference type="Proteomes" id="UP000019478"/>
    </source>
</evidence>
<dbReference type="Gene3D" id="3.30.40.10">
    <property type="entry name" value="Zinc/RING finger domain, C3HC4 (zinc finger)"/>
    <property type="match status" value="1"/>
</dbReference>
<keyword evidence="9" id="KW-0833">Ubl conjugation pathway</keyword>
<keyword evidence="11 15" id="KW-1133">Transmembrane helix</keyword>
<evidence type="ECO:0000256" key="11">
    <source>
        <dbReference type="ARBA" id="ARBA00022989"/>
    </source>
</evidence>
<proteinExistence type="predicted"/>
<feature type="transmembrane region" description="Helical" evidence="15">
    <location>
        <begin position="1452"/>
        <end position="1474"/>
    </location>
</feature>
<feature type="region of interest" description="Disordered" evidence="14">
    <location>
        <begin position="586"/>
        <end position="610"/>
    </location>
</feature>
<name>W9YJL5_9EURO</name>
<evidence type="ECO:0000256" key="1">
    <source>
        <dbReference type="ARBA" id="ARBA00000900"/>
    </source>
</evidence>
<evidence type="ECO:0000256" key="7">
    <source>
        <dbReference type="ARBA" id="ARBA00022723"/>
    </source>
</evidence>
<dbReference type="Pfam" id="PF23113">
    <property type="entry name" value="MARCHF6_C"/>
    <property type="match status" value="1"/>
</dbReference>
<evidence type="ECO:0000256" key="14">
    <source>
        <dbReference type="SAM" id="MobiDB-lite"/>
    </source>
</evidence>
<feature type="transmembrane region" description="Helical" evidence="15">
    <location>
        <begin position="1108"/>
        <end position="1125"/>
    </location>
</feature>
<gene>
    <name evidence="18" type="ORF">A1O3_01658</name>
</gene>
<dbReference type="HOGENOM" id="CLU_001266_1_0_1"/>
<comment type="caution">
    <text evidence="18">The sequence shown here is derived from an EMBL/GenBank/DDBJ whole genome shotgun (WGS) entry which is preliminary data.</text>
</comment>
<comment type="pathway">
    <text evidence="3">Protein modification; protein ubiquitination.</text>
</comment>
<evidence type="ECO:0000256" key="10">
    <source>
        <dbReference type="ARBA" id="ARBA00022833"/>
    </source>
</evidence>
<dbReference type="InterPro" id="IPR056521">
    <property type="entry name" value="MARCHF6-like_C"/>
</dbReference>
<evidence type="ECO:0000256" key="15">
    <source>
        <dbReference type="SAM" id="Phobius"/>
    </source>
</evidence>
<evidence type="ECO:0000256" key="5">
    <source>
        <dbReference type="ARBA" id="ARBA00022679"/>
    </source>
</evidence>
<accession>W9YJL5</accession>
<keyword evidence="10" id="KW-0862">Zinc</keyword>
<evidence type="ECO:0000256" key="9">
    <source>
        <dbReference type="ARBA" id="ARBA00022786"/>
    </source>
</evidence>
<dbReference type="PANTHER" id="PTHR13145:SF0">
    <property type="entry name" value="E3 UBIQUITIN-PROTEIN LIGASE MARCHF6"/>
    <property type="match status" value="1"/>
</dbReference>
<evidence type="ECO:0000256" key="2">
    <source>
        <dbReference type="ARBA" id="ARBA00004141"/>
    </source>
</evidence>
<feature type="transmembrane region" description="Helical" evidence="15">
    <location>
        <begin position="1010"/>
        <end position="1030"/>
    </location>
</feature>
<dbReference type="EMBL" id="AMGY01000001">
    <property type="protein sequence ID" value="EXJ93102.1"/>
    <property type="molecule type" value="Genomic_DNA"/>
</dbReference>
<evidence type="ECO:0000313" key="18">
    <source>
        <dbReference type="EMBL" id="EXJ93102.1"/>
    </source>
</evidence>
<feature type="domain" description="RING-CH-type" evidence="17">
    <location>
        <begin position="26"/>
        <end position="87"/>
    </location>
</feature>
<keyword evidence="6 15" id="KW-0812">Transmembrane</keyword>
<dbReference type="InterPro" id="IPR013083">
    <property type="entry name" value="Znf_RING/FYVE/PHD"/>
</dbReference>
<dbReference type="GO" id="GO:0008270">
    <property type="term" value="F:zinc ion binding"/>
    <property type="evidence" value="ECO:0007669"/>
    <property type="project" value="UniProtKB-KW"/>
</dbReference>
<feature type="transmembrane region" description="Helical" evidence="15">
    <location>
        <begin position="1249"/>
        <end position="1272"/>
    </location>
</feature>